<dbReference type="AlphaFoldDB" id="A0A371H1M6"/>
<reference evidence="2" key="1">
    <citation type="submission" date="2018-05" db="EMBL/GenBank/DDBJ databases">
        <title>Draft genome of Mucuna pruriens seed.</title>
        <authorList>
            <person name="Nnadi N.E."/>
            <person name="Vos R."/>
            <person name="Hasami M.H."/>
            <person name="Devisetty U.K."/>
            <person name="Aguiy J.C."/>
        </authorList>
    </citation>
    <scope>NUCLEOTIDE SEQUENCE [LARGE SCALE GENOMIC DNA]</scope>
    <source>
        <strain evidence="2">JCA_2017</strain>
    </source>
</reference>
<organism evidence="2 3">
    <name type="scientific">Mucuna pruriens</name>
    <name type="common">Velvet bean</name>
    <name type="synonym">Dolichos pruriens</name>
    <dbReference type="NCBI Taxonomy" id="157652"/>
    <lineage>
        <taxon>Eukaryota</taxon>
        <taxon>Viridiplantae</taxon>
        <taxon>Streptophyta</taxon>
        <taxon>Embryophyta</taxon>
        <taxon>Tracheophyta</taxon>
        <taxon>Spermatophyta</taxon>
        <taxon>Magnoliopsida</taxon>
        <taxon>eudicotyledons</taxon>
        <taxon>Gunneridae</taxon>
        <taxon>Pentapetalae</taxon>
        <taxon>rosids</taxon>
        <taxon>fabids</taxon>
        <taxon>Fabales</taxon>
        <taxon>Fabaceae</taxon>
        <taxon>Papilionoideae</taxon>
        <taxon>50 kb inversion clade</taxon>
        <taxon>NPAAA clade</taxon>
        <taxon>indigoferoid/millettioid clade</taxon>
        <taxon>Phaseoleae</taxon>
        <taxon>Mucuna</taxon>
    </lineage>
</organism>
<comment type="caution">
    <text evidence="2">The sequence shown here is derived from an EMBL/GenBank/DDBJ whole genome shotgun (WGS) entry which is preliminary data.</text>
</comment>
<protein>
    <submittedName>
        <fullName evidence="2">Uncharacterized protein</fullName>
    </submittedName>
</protein>
<feature type="region of interest" description="Disordered" evidence="1">
    <location>
        <begin position="1"/>
        <end position="48"/>
    </location>
</feature>
<dbReference type="EMBL" id="QJKJ01003829">
    <property type="protein sequence ID" value="RDX96720.1"/>
    <property type="molecule type" value="Genomic_DNA"/>
</dbReference>
<evidence type="ECO:0000313" key="2">
    <source>
        <dbReference type="EMBL" id="RDX96720.1"/>
    </source>
</evidence>
<keyword evidence="3" id="KW-1185">Reference proteome</keyword>
<proteinExistence type="predicted"/>
<dbReference type="OrthoDB" id="1426925at2759"/>
<feature type="compositionally biased region" description="Basic residues" evidence="1">
    <location>
        <begin position="1"/>
        <end position="13"/>
    </location>
</feature>
<sequence length="120" mass="14204">MTQHKRKKKRRRVAMLVMWDQAGSSSGNEEEARKRQEEVDKRHEEEIRKTEEWEARLREQLEVLRSVEGHSDPPPPRVTWVQLFSEQIDGTPIPPQFRELVVDPFDSLQDSCVHLQAFQT</sequence>
<gene>
    <name evidence="2" type="ORF">CR513_20591</name>
</gene>
<feature type="non-terminal residue" evidence="2">
    <location>
        <position position="1"/>
    </location>
</feature>
<evidence type="ECO:0000313" key="3">
    <source>
        <dbReference type="Proteomes" id="UP000257109"/>
    </source>
</evidence>
<evidence type="ECO:0000256" key="1">
    <source>
        <dbReference type="SAM" id="MobiDB-lite"/>
    </source>
</evidence>
<name>A0A371H1M6_MUCPR</name>
<dbReference type="Proteomes" id="UP000257109">
    <property type="component" value="Unassembled WGS sequence"/>
</dbReference>
<accession>A0A371H1M6</accession>
<feature type="compositionally biased region" description="Basic and acidic residues" evidence="1">
    <location>
        <begin position="30"/>
        <end position="48"/>
    </location>
</feature>